<accession>A0ABU1X5X2</accession>
<dbReference type="EMBL" id="JAVDWV010000025">
    <property type="protein sequence ID" value="MDR7156983.1"/>
    <property type="molecule type" value="Genomic_DNA"/>
</dbReference>
<comment type="caution">
    <text evidence="1">The sequence shown here is derived from an EMBL/GenBank/DDBJ whole genome shotgun (WGS) entry which is preliminary data.</text>
</comment>
<dbReference type="Pfam" id="PF02585">
    <property type="entry name" value="PIG-L"/>
    <property type="match status" value="1"/>
</dbReference>
<protein>
    <submittedName>
        <fullName evidence="1">LmbE family N-acetylglucosaminyl deacetylase</fullName>
    </submittedName>
</protein>
<dbReference type="InterPro" id="IPR003737">
    <property type="entry name" value="GlcNAc_PI_deacetylase-related"/>
</dbReference>
<dbReference type="PANTHER" id="PTHR12993">
    <property type="entry name" value="N-ACETYLGLUCOSAMINYL-PHOSPHATIDYLINOSITOL DE-N-ACETYLASE-RELATED"/>
    <property type="match status" value="1"/>
</dbReference>
<dbReference type="Proteomes" id="UP001267638">
    <property type="component" value="Unassembled WGS sequence"/>
</dbReference>
<keyword evidence="2" id="KW-1185">Reference proteome</keyword>
<dbReference type="InterPro" id="IPR024078">
    <property type="entry name" value="LmbE-like_dom_sf"/>
</dbReference>
<dbReference type="Gene3D" id="3.40.50.10320">
    <property type="entry name" value="LmbE-like"/>
    <property type="match status" value="1"/>
</dbReference>
<sequence>MTAALSSRQWRDLRWLVLAPHPDDETLGAGALIAQTAKAGRLAGLVYLTDGAGSHDAAQRLAAARRREATRAVQRLAGGRARRPVHLDWKDAAPASPGDPLFERTARHLAALCRRWRVDALAVTAGHEPHCDHEAAAALAYAVHARAMRNLIVAEYLVWADRPDRKIRRAIQTAPMAMGQRRLALAAHRSQLTAAHGPGFRLSPDQRRMAARDILYVRRRS</sequence>
<organism evidence="1 2">
    <name type="scientific">Sphingobium xenophagum</name>
    <dbReference type="NCBI Taxonomy" id="121428"/>
    <lineage>
        <taxon>Bacteria</taxon>
        <taxon>Pseudomonadati</taxon>
        <taxon>Pseudomonadota</taxon>
        <taxon>Alphaproteobacteria</taxon>
        <taxon>Sphingomonadales</taxon>
        <taxon>Sphingomonadaceae</taxon>
        <taxon>Sphingobium</taxon>
    </lineage>
</organism>
<dbReference type="SUPFAM" id="SSF102588">
    <property type="entry name" value="LmbE-like"/>
    <property type="match status" value="1"/>
</dbReference>
<dbReference type="PANTHER" id="PTHR12993:SF29">
    <property type="entry name" value="BLR3841 PROTEIN"/>
    <property type="match status" value="1"/>
</dbReference>
<name>A0ABU1X5X2_SPHXE</name>
<proteinExistence type="predicted"/>
<evidence type="ECO:0000313" key="1">
    <source>
        <dbReference type="EMBL" id="MDR7156983.1"/>
    </source>
</evidence>
<reference evidence="1 2" key="1">
    <citation type="submission" date="2023-07" db="EMBL/GenBank/DDBJ databases">
        <title>Sorghum-associated microbial communities from plants grown in Nebraska, USA.</title>
        <authorList>
            <person name="Schachtman D."/>
        </authorList>
    </citation>
    <scope>NUCLEOTIDE SEQUENCE [LARGE SCALE GENOMIC DNA]</scope>
    <source>
        <strain evidence="1 2">4256</strain>
    </source>
</reference>
<gene>
    <name evidence="1" type="ORF">J2W40_003830</name>
</gene>
<evidence type="ECO:0000313" key="2">
    <source>
        <dbReference type="Proteomes" id="UP001267638"/>
    </source>
</evidence>
<dbReference type="RefSeq" id="WP_310227517.1">
    <property type="nucleotide sequence ID" value="NZ_JAVDWV010000025.1"/>
</dbReference>